<dbReference type="PANTHER" id="PTHR11014:SF63">
    <property type="entry name" value="METALLOPEPTIDASE, PUTATIVE (AFU_ORTHOLOGUE AFUA_6G09600)-RELATED"/>
    <property type="match status" value="1"/>
</dbReference>
<gene>
    <name evidence="2" type="ORF">ITI46_12385</name>
</gene>
<feature type="domain" description="Peptidase M20 dimerisation" evidence="1">
    <location>
        <begin position="195"/>
        <end position="283"/>
    </location>
</feature>
<name>A0ABS3XBL7_9ACTN</name>
<dbReference type="PANTHER" id="PTHR11014">
    <property type="entry name" value="PEPTIDASE M20 FAMILY MEMBER"/>
    <property type="match status" value="1"/>
</dbReference>
<dbReference type="InterPro" id="IPR011650">
    <property type="entry name" value="Peptidase_M20_dimer"/>
</dbReference>
<dbReference type="Pfam" id="PF07687">
    <property type="entry name" value="M20_dimer"/>
    <property type="match status" value="1"/>
</dbReference>
<dbReference type="InterPro" id="IPR002933">
    <property type="entry name" value="Peptidase_M20"/>
</dbReference>
<organism evidence="2 3">
    <name type="scientific">Streptomyces oryzae</name>
    <dbReference type="NCBI Taxonomy" id="1434886"/>
    <lineage>
        <taxon>Bacteria</taxon>
        <taxon>Bacillati</taxon>
        <taxon>Actinomycetota</taxon>
        <taxon>Actinomycetes</taxon>
        <taxon>Kitasatosporales</taxon>
        <taxon>Streptomycetaceae</taxon>
        <taxon>Streptomyces</taxon>
    </lineage>
</organism>
<dbReference type="InterPro" id="IPR036264">
    <property type="entry name" value="Bact_exopeptidase_dim_dom"/>
</dbReference>
<dbReference type="CDD" id="cd03886">
    <property type="entry name" value="M20_Acy1"/>
    <property type="match status" value="1"/>
</dbReference>
<dbReference type="RefSeq" id="WP_209239547.1">
    <property type="nucleotide sequence ID" value="NZ_JADKMA010000050.1"/>
</dbReference>
<dbReference type="EMBL" id="JADKMA010000050">
    <property type="protein sequence ID" value="MBO8192457.1"/>
    <property type="molecule type" value="Genomic_DNA"/>
</dbReference>
<evidence type="ECO:0000313" key="2">
    <source>
        <dbReference type="EMBL" id="MBO8192457.1"/>
    </source>
</evidence>
<dbReference type="Gene3D" id="3.30.70.360">
    <property type="match status" value="1"/>
</dbReference>
<accession>A0ABS3XBL7</accession>
<dbReference type="PIRSF" id="PIRSF005962">
    <property type="entry name" value="Pept_M20D_amidohydro"/>
    <property type="match status" value="1"/>
</dbReference>
<evidence type="ECO:0000313" key="3">
    <source>
        <dbReference type="Proteomes" id="UP001519064"/>
    </source>
</evidence>
<dbReference type="SUPFAM" id="SSF53187">
    <property type="entry name" value="Zn-dependent exopeptidases"/>
    <property type="match status" value="1"/>
</dbReference>
<reference evidence="2 3" key="1">
    <citation type="submission" date="2020-11" db="EMBL/GenBank/DDBJ databases">
        <title>Streptomyces spirodelae sp. nov., isolated from duckweed.</title>
        <authorList>
            <person name="Saimee Y."/>
            <person name="Duangmal K."/>
        </authorList>
    </citation>
    <scope>NUCLEOTIDE SEQUENCE [LARGE SCALE GENOMIC DNA]</scope>
    <source>
        <strain evidence="2 3">S16-07</strain>
    </source>
</reference>
<sequence length="414" mass="44049">MSHPSDRAPDTGYLTDIRRALHQVPEVGLHLPRTQALVLEALSGLGLDIATGVNCSSVVGVLRGDADVADAERRCVLLRGDMDGLPIREAVDVEFRSRHDGAMHACGHDLHTAMLIGAAATLAGQRERLPGDVVFMFQPGEEGFDGAAVMIEEGVLDAAGRRPDAAWALHVMSGMLPRRVIAGRAGPMLAASNELRVTVHGVGGHGSAPHRARNPISAAAEMVSALHALVSRTTSAFEPAVLNVGEFHAGTMTNIIPPQACFSATVRCFSDEVLDQLEADCRRVCHGVATAHRLEAEVEFERLYPVTLNDPSAVAFAADVIDDMFGSSRRETMTTPVAGAEDFSRILQAVPGGMFFLGASDTEDWQNAPDNHSPHVVFDETVLPDGASFLSELALRSLTDAASLGQSGFPRQRS</sequence>
<dbReference type="Pfam" id="PF01546">
    <property type="entry name" value="Peptidase_M20"/>
    <property type="match status" value="1"/>
</dbReference>
<dbReference type="Gene3D" id="3.40.630.10">
    <property type="entry name" value="Zn peptidases"/>
    <property type="match status" value="1"/>
</dbReference>
<proteinExistence type="predicted"/>
<comment type="caution">
    <text evidence="2">The sequence shown here is derived from an EMBL/GenBank/DDBJ whole genome shotgun (WGS) entry which is preliminary data.</text>
</comment>
<dbReference type="Proteomes" id="UP001519064">
    <property type="component" value="Unassembled WGS sequence"/>
</dbReference>
<protein>
    <submittedName>
        <fullName evidence="2">Amidohydrolase</fullName>
    </submittedName>
</protein>
<dbReference type="InterPro" id="IPR017439">
    <property type="entry name" value="Amidohydrolase"/>
</dbReference>
<evidence type="ECO:0000259" key="1">
    <source>
        <dbReference type="Pfam" id="PF07687"/>
    </source>
</evidence>
<dbReference type="SUPFAM" id="SSF55031">
    <property type="entry name" value="Bacterial exopeptidase dimerisation domain"/>
    <property type="match status" value="1"/>
</dbReference>
<keyword evidence="3" id="KW-1185">Reference proteome</keyword>
<dbReference type="NCBIfam" id="TIGR01891">
    <property type="entry name" value="amidohydrolases"/>
    <property type="match status" value="1"/>
</dbReference>